<gene>
    <name evidence="2" type="ORF">NC998_23375</name>
</gene>
<dbReference type="NCBIfam" id="NF012211">
    <property type="entry name" value="tand_rpt_95"/>
    <property type="match status" value="7"/>
</dbReference>
<reference evidence="2 3" key="1">
    <citation type="submission" date="2022-04" db="EMBL/GenBank/DDBJ databases">
        <title>Positive selection, recombination, and allopatry shape intraspecific diversity of widespread and dominant cyanobacteria.</title>
        <authorList>
            <person name="Wei J."/>
            <person name="Shu W."/>
            <person name="Hu C."/>
        </authorList>
    </citation>
    <scope>NUCLEOTIDE SEQUENCE [LARGE SCALE GENOMIC DNA]</scope>
    <source>
        <strain evidence="2 3">GB2-A4</strain>
    </source>
</reference>
<dbReference type="Pfam" id="PF17963">
    <property type="entry name" value="Big_9"/>
    <property type="match status" value="3"/>
</dbReference>
<keyword evidence="3" id="KW-1185">Reference proteome</keyword>
<dbReference type="PANTHER" id="PTHR34720:SF9">
    <property type="entry name" value="BLR4714 PROTEIN"/>
    <property type="match status" value="1"/>
</dbReference>
<accession>A0ABV0JE71</accession>
<dbReference type="Gene3D" id="2.60.40.3440">
    <property type="match status" value="7"/>
</dbReference>
<dbReference type="Proteomes" id="UP001464891">
    <property type="component" value="Unassembled WGS sequence"/>
</dbReference>
<feature type="domain" description="Cadherin-like" evidence="1">
    <location>
        <begin position="743"/>
        <end position="836"/>
    </location>
</feature>
<dbReference type="EMBL" id="JAMPKM010000019">
    <property type="protein sequence ID" value="MEP0820050.1"/>
    <property type="molecule type" value="Genomic_DNA"/>
</dbReference>
<dbReference type="Pfam" id="PF17892">
    <property type="entry name" value="Cadherin_5"/>
    <property type="match status" value="4"/>
</dbReference>
<proteinExistence type="predicted"/>
<sequence>MSLNFAELFDESYYLATNPDVALALASDAFTSGLDHFTRFGRLEGRDPSAFFDTKYYLSTNPDIGVAIAAGTIPSAIDHFVQFGQTEGREPIFLFDSNYYLAKNPDVAQAVAAGIFSSAYDHFLEFGQRESRSFGPFFDTNYYLSTNPDVAQAVAAGTIRSAVSHFLQFGQVERRDPTPLFDSDYYLAQNLDVAQAVAAGAFNSGYEHFALFGQGENRSPSPAFDGRAYLARYTDVAQAVAAGIFKSAFEHFALFGQAENRLGVNAAPVVGNQAITTNEDVAITVNGLLNTSDSNGDAIAIASVGPAANGTVTINQDGTLSYTPNLNFNGSDTFTYTVADAFGGTAIATVSVLVNPLPDVPIATNDTVSTSEDTRLTISSNLLFTNDIEPDGQTLLITGFTQPANGSVVGNGDGTYVYTPNANFNGTESFTYTVTDGLDGSATATVTISVGAVNDTPTPGSDSLTTNEDTSLSFTQANLLTNDSDVEDGLLTVTSFTQPTSGSLARDNNGNYLYTPAPNFNGSASFTYTVTDSNGSSAIATANLVMNSVNDLPLVGSNTATTVEDTALTLNATDLLANDSDTEIGELLITSFTQPGNGSLVGNNNGTYLYTPNSNFNGSDSFTYTVTDSNGGTASSTVTLSVTSVNDLPIATGDSFSLDEDGTLTITANNLLLNDRDADGTPLLITNFTAASKGQLVDRGGNTYLYTPEPGFSGSDSFTYTITDGTSNNATAVAVVTLTVNAVNDIPIVGNDAFTTNEDTVLTLNATNLLTNDSDVEGEPLAIVSFSQPTNGSVMGFGNGTYLYMPKADFSGSDSFTYTVRDGVGATAVANVNLTVVKDTNVPPIALDDFVTTNEDTAIASFNAFANDTDVENTPLTLVSFTTPDQGTVTFSEEGVFTYQPNFGFNGSDSFSYTVKDGNNATASATVRIGVNAVNDAPVLNPEAAPLLTAIAPTATDSPGNMVFELLGTQVTDSDVGALSGIAITEANDASGTWQYSLDSGSNWTDISGVSEKSAQLLAGEELIRFQPEPNFLGLATFTFHAWDLTDGQNGETIDLTTSGVGGSSAFSSGTETAMLPVVIGGIVLDPLPGTGSGI</sequence>
<feature type="domain" description="Cadherin-like" evidence="1">
    <location>
        <begin position="453"/>
        <end position="546"/>
    </location>
</feature>
<dbReference type="InterPro" id="IPR041690">
    <property type="entry name" value="Cadherin_5"/>
</dbReference>
<dbReference type="RefSeq" id="WP_190437107.1">
    <property type="nucleotide sequence ID" value="NZ_JAMPKM010000019.1"/>
</dbReference>
<evidence type="ECO:0000313" key="2">
    <source>
        <dbReference type="EMBL" id="MEP0820050.1"/>
    </source>
</evidence>
<protein>
    <submittedName>
        <fullName evidence="2">Cadherin-like domain-containing protein</fullName>
    </submittedName>
</protein>
<feature type="domain" description="Cadherin-like" evidence="1">
    <location>
        <begin position="549"/>
        <end position="643"/>
    </location>
</feature>
<comment type="caution">
    <text evidence="2">The sequence shown here is derived from an EMBL/GenBank/DDBJ whole genome shotgun (WGS) entry which is preliminary data.</text>
</comment>
<evidence type="ECO:0000259" key="1">
    <source>
        <dbReference type="Pfam" id="PF17892"/>
    </source>
</evidence>
<dbReference type="PANTHER" id="PTHR34720">
    <property type="entry name" value="MICROCYSTIN DEPENDENT PROTEIN"/>
    <property type="match status" value="1"/>
</dbReference>
<organism evidence="2 3">
    <name type="scientific">Trichocoleus desertorum GB2-A4</name>
    <dbReference type="NCBI Taxonomy" id="2933944"/>
    <lineage>
        <taxon>Bacteria</taxon>
        <taxon>Bacillati</taxon>
        <taxon>Cyanobacteriota</taxon>
        <taxon>Cyanophyceae</taxon>
        <taxon>Leptolyngbyales</taxon>
        <taxon>Trichocoleusaceae</taxon>
        <taxon>Trichocoleus</taxon>
    </lineage>
</organism>
<feature type="domain" description="Cadherin-like" evidence="1">
    <location>
        <begin position="645"/>
        <end position="738"/>
    </location>
</feature>
<name>A0ABV0JE71_9CYAN</name>
<evidence type="ECO:0000313" key="3">
    <source>
        <dbReference type="Proteomes" id="UP001464891"/>
    </source>
</evidence>